<proteinExistence type="predicted"/>
<dbReference type="Proteomes" id="UP000235023">
    <property type="component" value="Unassembled WGS sequence"/>
</dbReference>
<accession>A0A2J5HF77</accession>
<dbReference type="AlphaFoldDB" id="A0A2J5HF77"/>
<gene>
    <name evidence="1" type="ORF">BDW42DRAFT_34966</name>
</gene>
<organism evidence="1 2">
    <name type="scientific">Aspergillus taichungensis</name>
    <dbReference type="NCBI Taxonomy" id="482145"/>
    <lineage>
        <taxon>Eukaryota</taxon>
        <taxon>Fungi</taxon>
        <taxon>Dikarya</taxon>
        <taxon>Ascomycota</taxon>
        <taxon>Pezizomycotina</taxon>
        <taxon>Eurotiomycetes</taxon>
        <taxon>Eurotiomycetidae</taxon>
        <taxon>Eurotiales</taxon>
        <taxon>Aspergillaceae</taxon>
        <taxon>Aspergillus</taxon>
        <taxon>Aspergillus subgen. Circumdati</taxon>
    </lineage>
</organism>
<name>A0A2J5HF77_9EURO</name>
<evidence type="ECO:0000313" key="1">
    <source>
        <dbReference type="EMBL" id="PLN75577.1"/>
    </source>
</evidence>
<reference evidence="2" key="1">
    <citation type="submission" date="2017-12" db="EMBL/GenBank/DDBJ databases">
        <authorList>
            <consortium name="DOE Joint Genome Institute"/>
            <person name="Mondo S.J."/>
            <person name="Kjaerbolling I."/>
            <person name="Vesth T.C."/>
            <person name="Frisvad J.C."/>
            <person name="Nybo J.L."/>
            <person name="Theobald S."/>
            <person name="Kuo A."/>
            <person name="Bowyer P."/>
            <person name="Matsuda Y."/>
            <person name="Lyhne E.K."/>
            <person name="Kogle M.E."/>
            <person name="Clum A."/>
            <person name="Lipzen A."/>
            <person name="Salamov A."/>
            <person name="Ngan C.Y."/>
            <person name="Daum C."/>
            <person name="Chiniquy J."/>
            <person name="Barry K."/>
            <person name="LaButti K."/>
            <person name="Haridas S."/>
            <person name="Simmons B.A."/>
            <person name="Magnuson J.K."/>
            <person name="Mortensen U.H."/>
            <person name="Larsen T.O."/>
            <person name="Grigoriev I.V."/>
            <person name="Baker S.E."/>
            <person name="Andersen M.R."/>
            <person name="Nordberg H.P."/>
            <person name="Cantor M.N."/>
            <person name="Hua S.X."/>
        </authorList>
    </citation>
    <scope>NUCLEOTIDE SEQUENCE [LARGE SCALE GENOMIC DNA]</scope>
    <source>
        <strain evidence="2">IBT 19404</strain>
    </source>
</reference>
<dbReference type="EMBL" id="KZ559644">
    <property type="protein sequence ID" value="PLN75577.1"/>
    <property type="molecule type" value="Genomic_DNA"/>
</dbReference>
<evidence type="ECO:0000313" key="2">
    <source>
        <dbReference type="Proteomes" id="UP000235023"/>
    </source>
</evidence>
<sequence length="96" mass="10889">MSRPDRLFLEDMLFLSTGSYDFVLVLSLLSAPHPPSVCMDSLSLAFIQRFLRPSNWASPSFLSLRYPFSSFLLSLFITLSFQPSSICTLVVDISRF</sequence>
<keyword evidence="2" id="KW-1185">Reference proteome</keyword>
<protein>
    <submittedName>
        <fullName evidence="1">Uncharacterized protein</fullName>
    </submittedName>
</protein>